<dbReference type="InterPro" id="IPR007060">
    <property type="entry name" value="FtsL/DivIC"/>
</dbReference>
<accession>A0A1Y6FIP1</accession>
<name>A0A1Y6FIP1_9SPHN</name>
<dbReference type="Proteomes" id="UP000194420">
    <property type="component" value="Unassembled WGS sequence"/>
</dbReference>
<dbReference type="AlphaFoldDB" id="A0A1Y6FIP1"/>
<keyword evidence="2" id="KW-1185">Reference proteome</keyword>
<gene>
    <name evidence="1" type="ORF">SAMN06297468_2767</name>
</gene>
<sequence>MKRGGIFQRLPREQVRQGLALAGLLCLTVLAIAGPTGLLSWSEQASLLEQREARINTLTAKRDELRNRVALLDPAAADPDLVGELLRSDLNVVHPDEVVITLED</sequence>
<dbReference type="Pfam" id="PF04977">
    <property type="entry name" value="DivIC"/>
    <property type="match status" value="1"/>
</dbReference>
<dbReference type="OrthoDB" id="9815600at2"/>
<proteinExistence type="predicted"/>
<protein>
    <submittedName>
        <fullName evidence="1">Septum formation initiator</fullName>
    </submittedName>
</protein>
<dbReference type="EMBL" id="FXWG01000003">
    <property type="protein sequence ID" value="SMQ74567.1"/>
    <property type="molecule type" value="Genomic_DNA"/>
</dbReference>
<reference evidence="2" key="1">
    <citation type="submission" date="2017-04" db="EMBL/GenBank/DDBJ databases">
        <authorList>
            <person name="Varghese N."/>
            <person name="Submissions S."/>
        </authorList>
    </citation>
    <scope>NUCLEOTIDE SEQUENCE [LARGE SCALE GENOMIC DNA]</scope>
</reference>
<organism evidence="1 2">
    <name type="scientific">Altererythrobacter xiamenensis</name>
    <dbReference type="NCBI Taxonomy" id="1316679"/>
    <lineage>
        <taxon>Bacteria</taxon>
        <taxon>Pseudomonadati</taxon>
        <taxon>Pseudomonadota</taxon>
        <taxon>Alphaproteobacteria</taxon>
        <taxon>Sphingomonadales</taxon>
        <taxon>Erythrobacteraceae</taxon>
        <taxon>Altererythrobacter</taxon>
    </lineage>
</organism>
<evidence type="ECO:0000313" key="1">
    <source>
        <dbReference type="EMBL" id="SMQ74567.1"/>
    </source>
</evidence>
<evidence type="ECO:0000313" key="2">
    <source>
        <dbReference type="Proteomes" id="UP000194420"/>
    </source>
</evidence>